<dbReference type="Gene3D" id="2.130.10.10">
    <property type="entry name" value="YVTN repeat-like/Quinoprotein amine dehydrogenase"/>
    <property type="match status" value="1"/>
</dbReference>
<dbReference type="PRINTS" id="PR00320">
    <property type="entry name" value="GPROTEINBRPT"/>
</dbReference>
<keyword evidence="3" id="KW-0677">Repeat</keyword>
<dbReference type="PANTHER" id="PTHR22846:SF2">
    <property type="entry name" value="F-BOX-LIKE_WD REPEAT-CONTAINING PROTEIN EBI"/>
    <property type="match status" value="1"/>
</dbReference>
<dbReference type="SMART" id="SM00320">
    <property type="entry name" value="WD40"/>
    <property type="match status" value="8"/>
</dbReference>
<evidence type="ECO:0000256" key="2">
    <source>
        <dbReference type="ARBA" id="ARBA00022574"/>
    </source>
</evidence>
<keyword evidence="4" id="KW-0539">Nucleus</keyword>
<name>A0A0P5CYP5_9CRUS</name>
<reference evidence="6 7" key="1">
    <citation type="submission" date="2016-03" db="EMBL/GenBank/DDBJ databases">
        <title>EvidentialGene: Evidence-directed Construction of Genes on Genomes.</title>
        <authorList>
            <person name="Gilbert D.G."/>
            <person name="Choi J.-H."/>
            <person name="Mockaitis K."/>
            <person name="Colbourne J."/>
            <person name="Pfrender M."/>
        </authorList>
    </citation>
    <scope>NUCLEOTIDE SEQUENCE [LARGE SCALE GENOMIC DNA]</scope>
    <source>
        <strain evidence="6 7">Xinb3</strain>
        <tissue evidence="6">Complete organism</tissue>
    </source>
</reference>
<proteinExistence type="inferred from homology"/>
<dbReference type="InterPro" id="IPR019775">
    <property type="entry name" value="WD40_repeat_CS"/>
</dbReference>
<dbReference type="GO" id="GO:0000118">
    <property type="term" value="C:histone deacetylase complex"/>
    <property type="evidence" value="ECO:0007669"/>
    <property type="project" value="TreeGrafter"/>
</dbReference>
<sequence>MAAFRQCKLPCIDENPKSPIEITSCEFDTTGQKLACAFGDHRVFVFSANVESGHVIEKWEKTIFRAISSLLTNKAIMLQVDWNADGTKLVAGDFNNIFFIFSSMNGNLLSFTEVSDKVTKVQWNRKGSTHMLLTSCDDGTVVVWDSSEHTPLPIQTFSLHTSSVRDIQWLTKETFASCSMDGSIHVFRIGEDEPLNSLFNENAIIAIRYNMKYDSLAFFSYDTNVKLWLLGQDLTREWEGHRAGIYSICWNEGGDSSLLASGADDRTIRIWNINSSLCHSQEVLREHLCLVSAVSFSPDGQYLASADTYGVVIVWSTKDWSPLMKCQCAGKVLEINSLKWNPQSTKLVVANYSALITIIEWTSRDDFASLNLK</sequence>
<keyword evidence="7" id="KW-1185">Reference proteome</keyword>
<dbReference type="PROSITE" id="PS50082">
    <property type="entry name" value="WD_REPEATS_2"/>
    <property type="match status" value="2"/>
</dbReference>
<evidence type="ECO:0000256" key="5">
    <source>
        <dbReference type="ARBA" id="ARBA00025741"/>
    </source>
</evidence>
<dbReference type="EMBL" id="LRGB01000868">
    <property type="protein sequence ID" value="KZS15738.1"/>
    <property type="molecule type" value="Genomic_DNA"/>
</dbReference>
<dbReference type="Pfam" id="PF00400">
    <property type="entry name" value="WD40"/>
    <property type="match status" value="4"/>
</dbReference>
<dbReference type="PROSITE" id="PS50294">
    <property type="entry name" value="WD_REPEATS_REGION"/>
    <property type="match status" value="2"/>
</dbReference>
<dbReference type="Proteomes" id="UP000076858">
    <property type="component" value="Unassembled WGS sequence"/>
</dbReference>
<dbReference type="InterPro" id="IPR001680">
    <property type="entry name" value="WD40_rpt"/>
</dbReference>
<accession>A0A0P5CYP5</accession>
<evidence type="ECO:0000256" key="4">
    <source>
        <dbReference type="ARBA" id="ARBA00023242"/>
    </source>
</evidence>
<evidence type="ECO:0000313" key="6">
    <source>
        <dbReference type="EMBL" id="KZS15738.1"/>
    </source>
</evidence>
<dbReference type="SUPFAM" id="SSF50978">
    <property type="entry name" value="WD40 repeat-like"/>
    <property type="match status" value="1"/>
</dbReference>
<gene>
    <name evidence="6" type="ORF">APZ42_018957</name>
</gene>
<comment type="subcellular location">
    <subcellularLocation>
        <location evidence="1">Nucleus</location>
    </subcellularLocation>
</comment>
<dbReference type="InterPro" id="IPR020472">
    <property type="entry name" value="WD40_PAC1"/>
</dbReference>
<dbReference type="PANTHER" id="PTHR22846">
    <property type="entry name" value="WD40 REPEAT PROTEIN"/>
    <property type="match status" value="1"/>
</dbReference>
<comment type="caution">
    <text evidence="6">The sequence shown here is derived from an EMBL/GenBank/DDBJ whole genome shotgun (WGS) entry which is preliminary data.</text>
</comment>
<comment type="similarity">
    <text evidence="5">Belongs to the WD repeat EBI family.</text>
</comment>
<dbReference type="GO" id="GO:0006357">
    <property type="term" value="P:regulation of transcription by RNA polymerase II"/>
    <property type="evidence" value="ECO:0007669"/>
    <property type="project" value="TreeGrafter"/>
</dbReference>
<organism evidence="6 7">
    <name type="scientific">Daphnia magna</name>
    <dbReference type="NCBI Taxonomy" id="35525"/>
    <lineage>
        <taxon>Eukaryota</taxon>
        <taxon>Metazoa</taxon>
        <taxon>Ecdysozoa</taxon>
        <taxon>Arthropoda</taxon>
        <taxon>Crustacea</taxon>
        <taxon>Branchiopoda</taxon>
        <taxon>Diplostraca</taxon>
        <taxon>Cladocera</taxon>
        <taxon>Anomopoda</taxon>
        <taxon>Daphniidae</taxon>
        <taxon>Daphnia</taxon>
    </lineage>
</organism>
<evidence type="ECO:0000256" key="3">
    <source>
        <dbReference type="ARBA" id="ARBA00022737"/>
    </source>
</evidence>
<dbReference type="InterPro" id="IPR045183">
    <property type="entry name" value="Ebi-like"/>
</dbReference>
<dbReference type="OrthoDB" id="756370at2759"/>
<dbReference type="AlphaFoldDB" id="A0A0P5CYP5"/>
<dbReference type="GO" id="GO:0003714">
    <property type="term" value="F:transcription corepressor activity"/>
    <property type="evidence" value="ECO:0007669"/>
    <property type="project" value="InterPro"/>
</dbReference>
<dbReference type="STRING" id="35525.A0A0P5CYP5"/>
<dbReference type="InterPro" id="IPR015943">
    <property type="entry name" value="WD40/YVTN_repeat-like_dom_sf"/>
</dbReference>
<dbReference type="PROSITE" id="PS00678">
    <property type="entry name" value="WD_REPEATS_1"/>
    <property type="match status" value="1"/>
</dbReference>
<protein>
    <submittedName>
        <fullName evidence="6">F-box/WD repeat-containing TBL1XR1-like protein</fullName>
    </submittedName>
</protein>
<dbReference type="InterPro" id="IPR036322">
    <property type="entry name" value="WD40_repeat_dom_sf"/>
</dbReference>
<keyword evidence="2" id="KW-0853">WD repeat</keyword>
<evidence type="ECO:0000313" key="7">
    <source>
        <dbReference type="Proteomes" id="UP000076858"/>
    </source>
</evidence>
<evidence type="ECO:0000256" key="1">
    <source>
        <dbReference type="ARBA" id="ARBA00004123"/>
    </source>
</evidence>